<feature type="repeat" description="WD" evidence="3">
    <location>
        <begin position="444"/>
        <end position="469"/>
    </location>
</feature>
<keyword evidence="1 3" id="KW-0853">WD repeat</keyword>
<protein>
    <submittedName>
        <fullName evidence="4">Uncharacterized protein</fullName>
    </submittedName>
</protein>
<dbReference type="SUPFAM" id="SSF50978">
    <property type="entry name" value="WD40 repeat-like"/>
    <property type="match status" value="1"/>
</dbReference>
<reference evidence="4 5" key="1">
    <citation type="submission" date="2014-04" db="EMBL/GenBank/DDBJ databases">
        <title>Evolutionary Origins and Diversification of the Mycorrhizal Mutualists.</title>
        <authorList>
            <consortium name="DOE Joint Genome Institute"/>
            <consortium name="Mycorrhizal Genomics Consortium"/>
            <person name="Kohler A."/>
            <person name="Kuo A."/>
            <person name="Nagy L.G."/>
            <person name="Floudas D."/>
            <person name="Copeland A."/>
            <person name="Barry K.W."/>
            <person name="Cichocki N."/>
            <person name="Veneault-Fourrey C."/>
            <person name="LaButti K."/>
            <person name="Lindquist E.A."/>
            <person name="Lipzen A."/>
            <person name="Lundell T."/>
            <person name="Morin E."/>
            <person name="Murat C."/>
            <person name="Riley R."/>
            <person name="Ohm R."/>
            <person name="Sun H."/>
            <person name="Tunlid A."/>
            <person name="Henrissat B."/>
            <person name="Grigoriev I.V."/>
            <person name="Hibbett D.S."/>
            <person name="Martin F."/>
        </authorList>
    </citation>
    <scope>NUCLEOTIDE SEQUENCE [LARGE SCALE GENOMIC DNA]</scope>
    <source>
        <strain evidence="4 5">FD-317 M1</strain>
    </source>
</reference>
<sequence>MDQAPEGYQSLCDIVSDTLKQFKLSKRALSIPASKRNPELVRSRVYRTFLLPLTHSGQRLARLFRHVKTSIEIEEVSCHRRQMISRTALENAEVEAPMIRLSHDAGRFAVMQNGRVEIADSAADVCNVFLPNGPSSQTPVDVMFVGRFHILVTTKSSAGFAEVQLWNIISKKAEKILIQQEYIPGSQPLPLLALSSDSTLVAVLTLSRVEVWVVGEWQQHLTSARYREGTRGQSILFALSPHHILVGSRLKTLKSRSGGHRKAANIKFEGMGVCAAFSSDGNLLAVSGNAAISLFEPLVSQGSLSKSVLPLRVISISSGINSLVFSPGAQYLAAVALSSLLVWDVSKAQGDEQPLMRLQSRKECPVVSSVVFSKDGRYLHCAHACPGFRDILFDMRDMELPSSAQTPVTAIAMSPDGRVATGSQTGTVTIWNSTMKKVLQTLKREKHREPVLSLAFSPNGKYIASTSEDVVYIRSANLTFPLKPSDGSFLSPCAFSNDSAFFVCGIKHNSSTFVRILRTASGKYHDVRCGDSLEDANSMALSDRADLLALSSNSSLAVYKIAKSVSTLSVRAHNIGRLEFLSFSPDNQYVRSTVGAFRTVNLGREPELRFGRICVRDSWIVDSDDCQVCPMPLEDISQWASSKSTLIFCTKTLGNVVIISLSKS</sequence>
<evidence type="ECO:0000313" key="4">
    <source>
        <dbReference type="EMBL" id="KIK61009.1"/>
    </source>
</evidence>
<feature type="repeat" description="WD" evidence="3">
    <location>
        <begin position="401"/>
        <end position="441"/>
    </location>
</feature>
<dbReference type="AlphaFoldDB" id="A0A0D0CEP6"/>
<evidence type="ECO:0000313" key="5">
    <source>
        <dbReference type="Proteomes" id="UP000053593"/>
    </source>
</evidence>
<accession>A0A0D0CEP6</accession>
<keyword evidence="5" id="KW-1185">Reference proteome</keyword>
<keyword evidence="2" id="KW-0677">Repeat</keyword>
<dbReference type="InterPro" id="IPR050505">
    <property type="entry name" value="WDR55/POC1"/>
</dbReference>
<dbReference type="InterPro" id="IPR015943">
    <property type="entry name" value="WD40/YVTN_repeat-like_dom_sf"/>
</dbReference>
<evidence type="ECO:0000256" key="2">
    <source>
        <dbReference type="ARBA" id="ARBA00022737"/>
    </source>
</evidence>
<dbReference type="Pfam" id="PF00400">
    <property type="entry name" value="WD40"/>
    <property type="match status" value="2"/>
</dbReference>
<dbReference type="Gene3D" id="2.130.10.10">
    <property type="entry name" value="YVTN repeat-like/Quinoprotein amine dehydrogenase"/>
    <property type="match status" value="2"/>
</dbReference>
<dbReference type="Proteomes" id="UP000053593">
    <property type="component" value="Unassembled WGS sequence"/>
</dbReference>
<evidence type="ECO:0000256" key="1">
    <source>
        <dbReference type="ARBA" id="ARBA00022574"/>
    </source>
</evidence>
<dbReference type="HOGENOM" id="CLU_413349_0_0_1"/>
<gene>
    <name evidence="4" type="ORF">GYMLUDRAFT_586367</name>
</gene>
<dbReference type="PANTHER" id="PTHR44019:SF8">
    <property type="entry name" value="POC1 CENTRIOLAR PROTEIN HOMOLOG"/>
    <property type="match status" value="1"/>
</dbReference>
<evidence type="ECO:0000256" key="3">
    <source>
        <dbReference type="PROSITE-ProRule" id="PRU00221"/>
    </source>
</evidence>
<name>A0A0D0CEP6_9AGAR</name>
<dbReference type="InterPro" id="IPR001680">
    <property type="entry name" value="WD40_rpt"/>
</dbReference>
<dbReference type="SUPFAM" id="SSF82171">
    <property type="entry name" value="DPP6 N-terminal domain-like"/>
    <property type="match status" value="1"/>
</dbReference>
<organism evidence="4 5">
    <name type="scientific">Collybiopsis luxurians FD-317 M1</name>
    <dbReference type="NCBI Taxonomy" id="944289"/>
    <lineage>
        <taxon>Eukaryota</taxon>
        <taxon>Fungi</taxon>
        <taxon>Dikarya</taxon>
        <taxon>Basidiomycota</taxon>
        <taxon>Agaricomycotina</taxon>
        <taxon>Agaricomycetes</taxon>
        <taxon>Agaricomycetidae</taxon>
        <taxon>Agaricales</taxon>
        <taxon>Marasmiineae</taxon>
        <taxon>Omphalotaceae</taxon>
        <taxon>Collybiopsis</taxon>
        <taxon>Collybiopsis luxurians</taxon>
    </lineage>
</organism>
<dbReference type="SMART" id="SM00320">
    <property type="entry name" value="WD40"/>
    <property type="match status" value="4"/>
</dbReference>
<dbReference type="PANTHER" id="PTHR44019">
    <property type="entry name" value="WD REPEAT-CONTAINING PROTEIN 55"/>
    <property type="match status" value="1"/>
</dbReference>
<dbReference type="OrthoDB" id="3047770at2759"/>
<dbReference type="InterPro" id="IPR036322">
    <property type="entry name" value="WD40_repeat_dom_sf"/>
</dbReference>
<dbReference type="PROSITE" id="PS50082">
    <property type="entry name" value="WD_REPEATS_2"/>
    <property type="match status" value="2"/>
</dbReference>
<proteinExistence type="predicted"/>
<dbReference type="EMBL" id="KN834772">
    <property type="protein sequence ID" value="KIK61009.1"/>
    <property type="molecule type" value="Genomic_DNA"/>
</dbReference>